<keyword evidence="1" id="KW-0472">Membrane</keyword>
<feature type="transmembrane region" description="Helical" evidence="1">
    <location>
        <begin position="12"/>
        <end position="32"/>
    </location>
</feature>
<accession>A0A6C0BDP2</accession>
<keyword evidence="1" id="KW-0812">Transmembrane</keyword>
<dbReference type="EMBL" id="MN739114">
    <property type="protein sequence ID" value="QHS89598.1"/>
    <property type="molecule type" value="Genomic_DNA"/>
</dbReference>
<evidence type="ECO:0000313" key="2">
    <source>
        <dbReference type="EMBL" id="QHS89598.1"/>
    </source>
</evidence>
<reference evidence="2" key="1">
    <citation type="journal article" date="2020" name="Nature">
        <title>Giant virus diversity and host interactions through global metagenomics.</title>
        <authorList>
            <person name="Schulz F."/>
            <person name="Roux S."/>
            <person name="Paez-Espino D."/>
            <person name="Jungbluth S."/>
            <person name="Walsh D.A."/>
            <person name="Denef V.J."/>
            <person name="McMahon K.D."/>
            <person name="Konstantinidis K.T."/>
            <person name="Eloe-Fadrosh E.A."/>
            <person name="Kyrpides N.C."/>
            <person name="Woyke T."/>
        </authorList>
    </citation>
    <scope>NUCLEOTIDE SEQUENCE</scope>
    <source>
        <strain evidence="2">GVMAG-M-3300010160-26</strain>
    </source>
</reference>
<sequence length="60" mass="6998">MGILDDIPKKTQYVVLVAVVIVLLIISIMTYYKQKRISRNTKHIDDIINKILDTQEKILE</sequence>
<organism evidence="2">
    <name type="scientific">viral metagenome</name>
    <dbReference type="NCBI Taxonomy" id="1070528"/>
    <lineage>
        <taxon>unclassified sequences</taxon>
        <taxon>metagenomes</taxon>
        <taxon>organismal metagenomes</taxon>
    </lineage>
</organism>
<name>A0A6C0BDP2_9ZZZZ</name>
<dbReference type="AlphaFoldDB" id="A0A6C0BDP2"/>
<keyword evidence="1" id="KW-1133">Transmembrane helix</keyword>
<proteinExistence type="predicted"/>
<evidence type="ECO:0000256" key="1">
    <source>
        <dbReference type="SAM" id="Phobius"/>
    </source>
</evidence>
<protein>
    <submittedName>
        <fullName evidence="2">Uncharacterized protein</fullName>
    </submittedName>
</protein>